<name>A0A9D2LPT1_9FIRM</name>
<evidence type="ECO:0000256" key="1">
    <source>
        <dbReference type="SAM" id="MobiDB-lite"/>
    </source>
</evidence>
<feature type="transmembrane region" description="Helical" evidence="2">
    <location>
        <begin position="21"/>
        <end position="42"/>
    </location>
</feature>
<accession>A0A9D2LPT1</accession>
<evidence type="ECO:0000313" key="5">
    <source>
        <dbReference type="Proteomes" id="UP000823842"/>
    </source>
</evidence>
<evidence type="ECO:0000259" key="3">
    <source>
        <dbReference type="Pfam" id="PF13529"/>
    </source>
</evidence>
<dbReference type="AlphaFoldDB" id="A0A9D2LPT1"/>
<protein>
    <submittedName>
        <fullName evidence="4">C39 family peptidase</fullName>
    </submittedName>
</protein>
<reference evidence="4" key="2">
    <citation type="submission" date="2021-04" db="EMBL/GenBank/DDBJ databases">
        <authorList>
            <person name="Gilroy R."/>
        </authorList>
    </citation>
    <scope>NUCLEOTIDE SEQUENCE</scope>
    <source>
        <strain evidence="4">ChiSjej1B19-5720</strain>
    </source>
</reference>
<evidence type="ECO:0000256" key="2">
    <source>
        <dbReference type="SAM" id="Phobius"/>
    </source>
</evidence>
<keyword evidence="2" id="KW-0812">Transmembrane</keyword>
<feature type="domain" description="Peptidase C39-like" evidence="3">
    <location>
        <begin position="146"/>
        <end position="277"/>
    </location>
</feature>
<dbReference type="InterPro" id="IPR039564">
    <property type="entry name" value="Peptidase_C39-like"/>
</dbReference>
<dbReference type="EMBL" id="DWYZ01000026">
    <property type="protein sequence ID" value="HJB27370.1"/>
    <property type="molecule type" value="Genomic_DNA"/>
</dbReference>
<comment type="caution">
    <text evidence="4">The sequence shown here is derived from an EMBL/GenBank/DDBJ whole genome shotgun (WGS) entry which is preliminary data.</text>
</comment>
<evidence type="ECO:0000313" key="4">
    <source>
        <dbReference type="EMBL" id="HJB27370.1"/>
    </source>
</evidence>
<keyword evidence="2" id="KW-0472">Membrane</keyword>
<organism evidence="4 5">
    <name type="scientific">Candidatus Blautia faecavium</name>
    <dbReference type="NCBI Taxonomy" id="2838487"/>
    <lineage>
        <taxon>Bacteria</taxon>
        <taxon>Bacillati</taxon>
        <taxon>Bacillota</taxon>
        <taxon>Clostridia</taxon>
        <taxon>Lachnospirales</taxon>
        <taxon>Lachnospiraceae</taxon>
        <taxon>Blautia</taxon>
    </lineage>
</organism>
<dbReference type="Proteomes" id="UP000823842">
    <property type="component" value="Unassembled WGS sequence"/>
</dbReference>
<reference evidence="4" key="1">
    <citation type="journal article" date="2021" name="PeerJ">
        <title>Extensive microbial diversity within the chicken gut microbiome revealed by metagenomics and culture.</title>
        <authorList>
            <person name="Gilroy R."/>
            <person name="Ravi A."/>
            <person name="Getino M."/>
            <person name="Pursley I."/>
            <person name="Horton D.L."/>
            <person name="Alikhan N.F."/>
            <person name="Baker D."/>
            <person name="Gharbi K."/>
            <person name="Hall N."/>
            <person name="Watson M."/>
            <person name="Adriaenssens E.M."/>
            <person name="Foster-Nyarko E."/>
            <person name="Jarju S."/>
            <person name="Secka A."/>
            <person name="Antonio M."/>
            <person name="Oren A."/>
            <person name="Chaudhuri R.R."/>
            <person name="La Ragione R."/>
            <person name="Hildebrand F."/>
            <person name="Pallen M.J."/>
        </authorList>
    </citation>
    <scope>NUCLEOTIDE SEQUENCE</scope>
    <source>
        <strain evidence="4">ChiSjej1B19-5720</strain>
    </source>
</reference>
<feature type="region of interest" description="Disordered" evidence="1">
    <location>
        <begin position="57"/>
        <end position="83"/>
    </location>
</feature>
<proteinExistence type="predicted"/>
<dbReference type="Gene3D" id="3.90.70.10">
    <property type="entry name" value="Cysteine proteinases"/>
    <property type="match status" value="1"/>
</dbReference>
<sequence length="307" mass="34504">MIKKETKKHNKKILFRKRFFHVLKILLPCMAALLLFTGTTVYTPLSLHTAVKPASFQTASAREDSPAPSVTPRISPTPAPKVSSVPTAQEVIDNARQNPSISPALVDSLQDALDRNPEIRPFIRNYFTADPVVRGGLREEEKKEPYPLFIQWDRRWGFVPYGDDTIGLSGCAPASLSMVLYSLTRDESATPDAIAAYSTEKGYYVYGTGTAWELMTDIPDQYPVTAQQLIPTEEELRQHLDQGHMFIFSMGPGDFTEHGHLIVVYDYDDTGFLVNDPFSHANSEKTWTYQVLQGQIKNGWVYSLTQP</sequence>
<keyword evidence="2" id="KW-1133">Transmembrane helix</keyword>
<dbReference type="Pfam" id="PF13529">
    <property type="entry name" value="Peptidase_C39_2"/>
    <property type="match status" value="1"/>
</dbReference>
<gene>
    <name evidence="4" type="ORF">IAA06_01055</name>
</gene>